<dbReference type="AlphaFoldDB" id="A0A855FW59"/>
<organism evidence="1 2">
    <name type="scientific">Snodgrassella alvi</name>
    <dbReference type="NCBI Taxonomy" id="1196083"/>
    <lineage>
        <taxon>Bacteria</taxon>
        <taxon>Pseudomonadati</taxon>
        <taxon>Pseudomonadota</taxon>
        <taxon>Betaproteobacteria</taxon>
        <taxon>Neisseriales</taxon>
        <taxon>Neisseriaceae</taxon>
        <taxon>Snodgrassella</taxon>
    </lineage>
</organism>
<sequence length="62" mass="7168">MIFAIQITILIWRKAEDLQQIIAGFLTKLLVSINPDTVQKYSFANWTKNIMNKLSFQPISIV</sequence>
<name>A0A855FW59_9NEIS</name>
<dbReference type="Proteomes" id="UP000230463">
    <property type="component" value="Unassembled WGS sequence"/>
</dbReference>
<evidence type="ECO:0000313" key="2">
    <source>
        <dbReference type="Proteomes" id="UP000230463"/>
    </source>
</evidence>
<evidence type="ECO:0000313" key="1">
    <source>
        <dbReference type="EMBL" id="PIT61282.1"/>
    </source>
</evidence>
<dbReference type="EMBL" id="MEIU01000036">
    <property type="protein sequence ID" value="PIT61282.1"/>
    <property type="molecule type" value="Genomic_DNA"/>
</dbReference>
<gene>
    <name evidence="1" type="ORF">BHC57_01980</name>
</gene>
<comment type="caution">
    <text evidence="1">The sequence shown here is derived from an EMBL/GenBank/DDBJ whole genome shotgun (WGS) entry which is preliminary data.</text>
</comment>
<proteinExistence type="predicted"/>
<reference evidence="1 2" key="1">
    <citation type="journal article" date="2017" name="MBio">
        <title>Type VI secretion-mediated competition in the bee gut microbiome.</title>
        <authorList>
            <person name="Steele M.I."/>
            <person name="Kwong W.K."/>
            <person name="Powell J.E."/>
            <person name="Whiteley M."/>
            <person name="Moran N.A."/>
        </authorList>
    </citation>
    <scope>NUCLEOTIDE SEQUENCE [LARGE SCALE GENOMIC DNA]</scope>
    <source>
        <strain evidence="1 2">HK3</strain>
    </source>
</reference>
<accession>A0A855FW59</accession>
<protein>
    <submittedName>
        <fullName evidence="1">Uncharacterized protein</fullName>
    </submittedName>
</protein>